<reference evidence="1 2" key="1">
    <citation type="journal article" date="2011" name="BMC Genomics">
        <title>Comparative genomics reveals diversity among xanthomonads infecting tomato and pepper.</title>
        <authorList>
            <person name="Potnis N."/>
            <person name="Krasileva K."/>
            <person name="Chow V."/>
            <person name="Almeida N.F."/>
            <person name="Patil P.B."/>
            <person name="Ryan R.P."/>
            <person name="Sharlach M."/>
            <person name="Behlau F."/>
            <person name="Dow J.M."/>
            <person name="Momol M.T."/>
            <person name="White F.F."/>
            <person name="Preston J.F."/>
            <person name="Vinatzer B.A."/>
            <person name="Koebnik R."/>
            <person name="Setubal J.C."/>
            <person name="Norman D.J."/>
            <person name="Staskawicz B.J."/>
            <person name="Jones J.B."/>
        </authorList>
    </citation>
    <scope>NUCLEOTIDE SEQUENCE [LARGE SCALE GENOMIC DNA]</scope>
    <source>
        <strain evidence="1 2">ATCC 35937</strain>
    </source>
</reference>
<dbReference type="AlphaFoldDB" id="F0BBJ3"/>
<gene>
    <name evidence="1" type="ORF">XVE_1465</name>
</gene>
<dbReference type="EMBL" id="AEQV01000038">
    <property type="protein sequence ID" value="EGD10200.1"/>
    <property type="molecule type" value="Genomic_DNA"/>
</dbReference>
<organism evidence="1 2">
    <name type="scientific">Xanthomonas vesicatoria ATCC 35937</name>
    <dbReference type="NCBI Taxonomy" id="925775"/>
    <lineage>
        <taxon>Bacteria</taxon>
        <taxon>Pseudomonadati</taxon>
        <taxon>Pseudomonadota</taxon>
        <taxon>Gammaproteobacteria</taxon>
        <taxon>Lysobacterales</taxon>
        <taxon>Lysobacteraceae</taxon>
        <taxon>Xanthomonas</taxon>
    </lineage>
</organism>
<dbReference type="KEGG" id="xve:BJD12_05060"/>
<evidence type="ECO:0000313" key="1">
    <source>
        <dbReference type="EMBL" id="EGD10200.1"/>
    </source>
</evidence>
<name>F0BBJ3_9XANT</name>
<evidence type="ECO:0000313" key="2">
    <source>
        <dbReference type="Proteomes" id="UP000003299"/>
    </source>
</evidence>
<comment type="caution">
    <text evidence="1">The sequence shown here is derived from an EMBL/GenBank/DDBJ whole genome shotgun (WGS) entry which is preliminary data.</text>
</comment>
<accession>F0BBJ3</accession>
<protein>
    <submittedName>
        <fullName evidence="1">Uncharacterized protein</fullName>
    </submittedName>
</protein>
<dbReference type="Proteomes" id="UP000003299">
    <property type="component" value="Unassembled WGS sequence"/>
</dbReference>
<sequence length="59" mass="6427">MSSEGGDQQHTNHEQALAFANKVHTVFLRSMTRQRRAKRGPFTGACAGDTALSLARALQ</sequence>
<proteinExistence type="predicted"/>